<organism evidence="7 8">
    <name type="scientific">Austropuccinia psidii MF-1</name>
    <dbReference type="NCBI Taxonomy" id="1389203"/>
    <lineage>
        <taxon>Eukaryota</taxon>
        <taxon>Fungi</taxon>
        <taxon>Dikarya</taxon>
        <taxon>Basidiomycota</taxon>
        <taxon>Pucciniomycotina</taxon>
        <taxon>Pucciniomycetes</taxon>
        <taxon>Pucciniales</taxon>
        <taxon>Sphaerophragmiaceae</taxon>
        <taxon>Austropuccinia</taxon>
    </lineage>
</organism>
<dbReference type="SUPFAM" id="SSF55874">
    <property type="entry name" value="ATPase domain of HSP90 chaperone/DNA topoisomerase II/histidine kinase"/>
    <property type="match status" value="1"/>
</dbReference>
<dbReference type="InterPro" id="IPR020568">
    <property type="entry name" value="Ribosomal_Su5_D2-typ_SF"/>
</dbReference>
<reference evidence="7" key="1">
    <citation type="submission" date="2021-03" db="EMBL/GenBank/DDBJ databases">
        <title>Draft genome sequence of rust myrtle Austropuccinia psidii MF-1, a brazilian biotype.</title>
        <authorList>
            <person name="Quecine M.C."/>
            <person name="Pachon D.M.R."/>
            <person name="Bonatelli M.L."/>
            <person name="Correr F.H."/>
            <person name="Franceschini L.M."/>
            <person name="Leite T.F."/>
            <person name="Margarido G.R.A."/>
            <person name="Almeida C.A."/>
            <person name="Ferrarezi J.A."/>
            <person name="Labate C.A."/>
        </authorList>
    </citation>
    <scope>NUCLEOTIDE SEQUENCE</scope>
    <source>
        <strain evidence="7">MF-1</strain>
    </source>
</reference>
<dbReference type="Gene3D" id="3.30.1540.20">
    <property type="entry name" value="MutL, C-terminal domain, dimerisation subdomain"/>
    <property type="match status" value="1"/>
</dbReference>
<dbReference type="GO" id="GO:0032389">
    <property type="term" value="C:MutLalpha complex"/>
    <property type="evidence" value="ECO:0007669"/>
    <property type="project" value="TreeGrafter"/>
</dbReference>
<dbReference type="OrthoDB" id="10263226at2759"/>
<evidence type="ECO:0000256" key="3">
    <source>
        <dbReference type="ARBA" id="ARBA00070941"/>
    </source>
</evidence>
<comment type="similarity">
    <text evidence="1">Belongs to the DNA mismatch repair MutL/HexB family.</text>
</comment>
<dbReference type="Pfam" id="PF08676">
    <property type="entry name" value="MutL_C"/>
    <property type="match status" value="1"/>
</dbReference>
<dbReference type="Gene3D" id="3.30.1370.100">
    <property type="entry name" value="MutL, C-terminal domain, regulatory subdomain"/>
    <property type="match status" value="1"/>
</dbReference>
<dbReference type="Pfam" id="PF01119">
    <property type="entry name" value="DNA_mis_repair"/>
    <property type="match status" value="1"/>
</dbReference>
<keyword evidence="8" id="KW-1185">Reference proteome</keyword>
<evidence type="ECO:0000256" key="1">
    <source>
        <dbReference type="ARBA" id="ARBA00006082"/>
    </source>
</evidence>
<dbReference type="SMART" id="SM00853">
    <property type="entry name" value="MutL_C"/>
    <property type="match status" value="1"/>
</dbReference>
<dbReference type="FunFam" id="3.30.565.10:FF:000014">
    <property type="entry name" value="Mismatch repair endonuclease pms1, putative"/>
    <property type="match status" value="1"/>
</dbReference>
<dbReference type="PROSITE" id="PS00058">
    <property type="entry name" value="DNA_MISMATCH_REPAIR_1"/>
    <property type="match status" value="1"/>
</dbReference>
<feature type="compositionally biased region" description="Basic and acidic residues" evidence="4">
    <location>
        <begin position="657"/>
        <end position="669"/>
    </location>
</feature>
<dbReference type="GO" id="GO:0005524">
    <property type="term" value="F:ATP binding"/>
    <property type="evidence" value="ECO:0007669"/>
    <property type="project" value="InterPro"/>
</dbReference>
<feature type="domain" description="MutL C-terminal dimerisation" evidence="5">
    <location>
        <begin position="806"/>
        <end position="957"/>
    </location>
</feature>
<feature type="region of interest" description="Disordered" evidence="4">
    <location>
        <begin position="583"/>
        <end position="619"/>
    </location>
</feature>
<dbReference type="InterPro" id="IPR014790">
    <property type="entry name" value="MutL_C"/>
</dbReference>
<dbReference type="Gene3D" id="3.30.230.10">
    <property type="match status" value="1"/>
</dbReference>
<dbReference type="GO" id="GO:0000710">
    <property type="term" value="P:meiotic mismatch repair"/>
    <property type="evidence" value="ECO:0007669"/>
    <property type="project" value="UniProtKB-ARBA"/>
</dbReference>
<dbReference type="GO" id="GO:0140664">
    <property type="term" value="F:ATP-dependent DNA damage sensor activity"/>
    <property type="evidence" value="ECO:0007669"/>
    <property type="project" value="InterPro"/>
</dbReference>
<dbReference type="EMBL" id="AVOT02000473">
    <property type="protein sequence ID" value="MBW0463043.1"/>
    <property type="molecule type" value="Genomic_DNA"/>
</dbReference>
<dbReference type="Gene3D" id="3.30.565.10">
    <property type="entry name" value="Histidine kinase-like ATPase, C-terminal domain"/>
    <property type="match status" value="1"/>
</dbReference>
<evidence type="ECO:0000313" key="7">
    <source>
        <dbReference type="EMBL" id="MBW0463043.1"/>
    </source>
</evidence>
<evidence type="ECO:0000256" key="4">
    <source>
        <dbReference type="SAM" id="MobiDB-lite"/>
    </source>
</evidence>
<keyword evidence="2" id="KW-0227">DNA damage</keyword>
<name>A0A9Q3GCX6_9BASI</name>
<comment type="caution">
    <text evidence="7">The sequence shown here is derived from an EMBL/GenBank/DDBJ whole genome shotgun (WGS) entry which is preliminary data.</text>
</comment>
<dbReference type="CDD" id="cd03484">
    <property type="entry name" value="MutL_Trans_hPMS_2_like"/>
    <property type="match status" value="1"/>
</dbReference>
<dbReference type="InterPro" id="IPR038973">
    <property type="entry name" value="MutL/Mlh/Pms-like"/>
</dbReference>
<gene>
    <name evidence="7" type="ORF">O181_002758</name>
</gene>
<dbReference type="GO" id="GO:0030983">
    <property type="term" value="F:mismatched DNA binding"/>
    <property type="evidence" value="ECO:0007669"/>
    <property type="project" value="InterPro"/>
</dbReference>
<dbReference type="InterPro" id="IPR014762">
    <property type="entry name" value="DNA_mismatch_repair_CS"/>
</dbReference>
<evidence type="ECO:0000256" key="2">
    <source>
        <dbReference type="ARBA" id="ARBA00022763"/>
    </source>
</evidence>
<dbReference type="InterPro" id="IPR042120">
    <property type="entry name" value="MutL_C_dimsub"/>
</dbReference>
<proteinExistence type="inferred from homology"/>
<evidence type="ECO:0000313" key="8">
    <source>
        <dbReference type="Proteomes" id="UP000765509"/>
    </source>
</evidence>
<dbReference type="SUPFAM" id="SSF54211">
    <property type="entry name" value="Ribosomal protein S5 domain 2-like"/>
    <property type="match status" value="1"/>
</dbReference>
<dbReference type="GO" id="GO:0016887">
    <property type="term" value="F:ATP hydrolysis activity"/>
    <property type="evidence" value="ECO:0007669"/>
    <property type="project" value="InterPro"/>
</dbReference>
<dbReference type="PANTHER" id="PTHR10073">
    <property type="entry name" value="DNA MISMATCH REPAIR PROTEIN MLH, PMS, MUTL"/>
    <property type="match status" value="1"/>
</dbReference>
<evidence type="ECO:0000259" key="6">
    <source>
        <dbReference type="SMART" id="SM01340"/>
    </source>
</evidence>
<dbReference type="Pfam" id="PF13589">
    <property type="entry name" value="HATPase_c_3"/>
    <property type="match status" value="1"/>
</dbReference>
<dbReference type="InterPro" id="IPR042121">
    <property type="entry name" value="MutL_C_regsub"/>
</dbReference>
<dbReference type="SMART" id="SM01340">
    <property type="entry name" value="DNA_mis_repair"/>
    <property type="match status" value="1"/>
</dbReference>
<dbReference type="InterPro" id="IPR013507">
    <property type="entry name" value="DNA_mismatch_S5_2-like"/>
</dbReference>
<dbReference type="CDD" id="cd16926">
    <property type="entry name" value="HATPase_MutL-MLH-PMS-like"/>
    <property type="match status" value="1"/>
</dbReference>
<accession>A0A9Q3GCX6</accession>
<dbReference type="NCBIfam" id="TIGR00585">
    <property type="entry name" value="mutl"/>
    <property type="match status" value="1"/>
</dbReference>
<dbReference type="PANTHER" id="PTHR10073:SF52">
    <property type="entry name" value="MISMATCH REPAIR ENDONUCLEASE PMS2"/>
    <property type="match status" value="1"/>
</dbReference>
<feature type="compositionally biased region" description="Acidic residues" evidence="4">
    <location>
        <begin position="631"/>
        <end position="646"/>
    </location>
</feature>
<protein>
    <recommendedName>
        <fullName evidence="3">DNA mismatch repair protein PMS1</fullName>
    </recommendedName>
</protein>
<dbReference type="InterPro" id="IPR036890">
    <property type="entry name" value="HATPase_C_sf"/>
</dbReference>
<dbReference type="SUPFAM" id="SSF118116">
    <property type="entry name" value="DNA mismatch repair protein MutL"/>
    <property type="match status" value="1"/>
</dbReference>
<dbReference type="InterPro" id="IPR037198">
    <property type="entry name" value="MutL_C_sf"/>
</dbReference>
<feature type="compositionally biased region" description="Polar residues" evidence="4">
    <location>
        <begin position="583"/>
        <end position="595"/>
    </location>
</feature>
<sequence>MSVQEVDSNVKPPPVIHALDLKSVHKITSGQVVVDLQTAIKELVENSLDAGATNIDVKFKEYGLESFSVSDDGTGIREDDLSTVGLNHHTSKLSSFEGLAQVKTFGFRGEALSSLCALAQVTIQTATTQTEPQGWALEFDKMGKMTSKKPCSRSKGTTVNVQSLFCTLPVRRKHFSKDYKKFFAQAQTLLQAYGLISTNLNLNVSNQTAKGSKTVQFQTKSNDHVKENFSNIFTPKACSLIIDLDLTLTIKPDRTALRTLGLNSDENSATTVLVKGLISRPAHGQGRNSPDRQFYYVNGRPFNPSKISKCVNEVYKQFNTNQYPVVLANFILPEDAYDVNIDPNKRTIFLHSEGNLIEALREALGSSFHPYRSTFSASQIASFSVNSSQAIGLSLLQSTPSKRKTLPLELGTQTHEEDLFSNSALPSQIQEDSEPSLIVKKPKLASASLAVDNHLGHTTSENESFLPLFRPERSPVLCDDLSASPSRPSINKALEFPEFNPDSLQVDLTQTSANSPSRPPCVTSNNIEISQPPIDSCSQLLTGDNSQPPTDDIAWVPSRLRADTVQHEARKTIQMTLDTCGASWSISKPASSRPETASKKRSISSSERMRGNLQHFMRGGAGKKALLEMNDEEDHDGELSEEEEEEGKPTKTFTAQEESRKDDSLHDAASESGDSNYKKESFVEEDSMSLSAMLPSTAILFKRPGAENPVACFSQSPQYIQRTIGKACSSEVLTTRATNVLAVPTEINSIRKCWESRKSRQALMSHKKMETQETSLQGAGLEHSEVEAEAVLSRKVQKCDFERMQVVGQFNLGFIIVRRRDQENFEDDLFIVDQHASDEKFNFEKLQRDTRLTGQRLLMPKVLNLTASEEMTAMEHLDILEFNGFGVQIDDTAKVGQRVCLVAQPVSGSTTWDISDLEELLHLIEEKGSGETVRPSKTRRMMASRACRMSTMIGDGLTTKQMARIVTQMGTMDQPWACPHGRPTMRWLTRCDENPRKVDRRYLISEWIDGKLTSF</sequence>
<dbReference type="InterPro" id="IPR014721">
    <property type="entry name" value="Ribsml_uS5_D2-typ_fold_subgr"/>
</dbReference>
<dbReference type="AlphaFoldDB" id="A0A9Q3GCX6"/>
<feature type="region of interest" description="Disordered" evidence="4">
    <location>
        <begin position="631"/>
        <end position="680"/>
    </location>
</feature>
<dbReference type="InterPro" id="IPR002099">
    <property type="entry name" value="MutL/Mlh/PMS"/>
</dbReference>
<evidence type="ECO:0000259" key="5">
    <source>
        <dbReference type="SMART" id="SM00853"/>
    </source>
</evidence>
<dbReference type="Proteomes" id="UP000765509">
    <property type="component" value="Unassembled WGS sequence"/>
</dbReference>
<feature type="domain" description="DNA mismatch repair protein S5" evidence="6">
    <location>
        <begin position="229"/>
        <end position="369"/>
    </location>
</feature>
<dbReference type="FunFam" id="3.30.1370.100:FF:000001">
    <property type="entry name" value="Mismatch repair endonuclease pms1, putative"/>
    <property type="match status" value="1"/>
</dbReference>